<dbReference type="Proteomes" id="UP001218218">
    <property type="component" value="Unassembled WGS sequence"/>
</dbReference>
<comment type="caution">
    <text evidence="2">The sequence shown here is derived from an EMBL/GenBank/DDBJ whole genome shotgun (WGS) entry which is preliminary data.</text>
</comment>
<feature type="compositionally biased region" description="Acidic residues" evidence="1">
    <location>
        <begin position="257"/>
        <end position="271"/>
    </location>
</feature>
<feature type="compositionally biased region" description="Polar residues" evidence="1">
    <location>
        <begin position="52"/>
        <end position="64"/>
    </location>
</feature>
<feature type="compositionally biased region" description="Basic residues" evidence="1">
    <location>
        <begin position="219"/>
        <end position="228"/>
    </location>
</feature>
<feature type="compositionally biased region" description="Basic residues" evidence="1">
    <location>
        <begin position="20"/>
        <end position="29"/>
    </location>
</feature>
<gene>
    <name evidence="2" type="ORF">DFH08DRAFT_70216</name>
</gene>
<reference evidence="2" key="1">
    <citation type="submission" date="2023-03" db="EMBL/GenBank/DDBJ databases">
        <title>Massive genome expansion in bonnet fungi (Mycena s.s.) driven by repeated elements and novel gene families across ecological guilds.</title>
        <authorList>
            <consortium name="Lawrence Berkeley National Laboratory"/>
            <person name="Harder C.B."/>
            <person name="Miyauchi S."/>
            <person name="Viragh M."/>
            <person name="Kuo A."/>
            <person name="Thoen E."/>
            <person name="Andreopoulos B."/>
            <person name="Lu D."/>
            <person name="Skrede I."/>
            <person name="Drula E."/>
            <person name="Henrissat B."/>
            <person name="Morin E."/>
            <person name="Kohler A."/>
            <person name="Barry K."/>
            <person name="LaButti K."/>
            <person name="Morin E."/>
            <person name="Salamov A."/>
            <person name="Lipzen A."/>
            <person name="Mereny Z."/>
            <person name="Hegedus B."/>
            <person name="Baldrian P."/>
            <person name="Stursova M."/>
            <person name="Weitz H."/>
            <person name="Taylor A."/>
            <person name="Grigoriev I.V."/>
            <person name="Nagy L.G."/>
            <person name="Martin F."/>
            <person name="Kauserud H."/>
        </authorList>
    </citation>
    <scope>NUCLEOTIDE SEQUENCE</scope>
    <source>
        <strain evidence="2">CBHHK002</strain>
    </source>
</reference>
<evidence type="ECO:0000256" key="1">
    <source>
        <dbReference type="SAM" id="MobiDB-lite"/>
    </source>
</evidence>
<keyword evidence="3" id="KW-1185">Reference proteome</keyword>
<organism evidence="2 3">
    <name type="scientific">Mycena albidolilacea</name>
    <dbReference type="NCBI Taxonomy" id="1033008"/>
    <lineage>
        <taxon>Eukaryota</taxon>
        <taxon>Fungi</taxon>
        <taxon>Dikarya</taxon>
        <taxon>Basidiomycota</taxon>
        <taxon>Agaricomycotina</taxon>
        <taxon>Agaricomycetes</taxon>
        <taxon>Agaricomycetidae</taxon>
        <taxon>Agaricales</taxon>
        <taxon>Marasmiineae</taxon>
        <taxon>Mycenaceae</taxon>
        <taxon>Mycena</taxon>
    </lineage>
</organism>
<feature type="region of interest" description="Disordered" evidence="1">
    <location>
        <begin position="200"/>
        <end position="296"/>
    </location>
</feature>
<sequence>MRTRTENNSAADKENSHGTASRRNKKNRRTSAPAPLGTHADTAGTGDEQVRELQTQLRSMQSALDRSHEAERAAEARAAAAEQHTAAPLPSDVRTGSVGRPNNIACVKMEELQQHLGFDDIQWNALRTCVRDALSAARLDLNTKWKAQAPAKLSMAYNAIEEEFPQLRRFPGQWGVDRIAKQCWSNRRSYRSCVGNQTTYRGRRAAARRATGSELPPHPCRRIHRRSTSRSDSDSRNSTPVAGPSHDDLLTFSDYGNDNEDGNNGDEEDLGDSTPNGKKRAAPAGESDNRKRQRRQ</sequence>
<evidence type="ECO:0000313" key="2">
    <source>
        <dbReference type="EMBL" id="KAJ7302895.1"/>
    </source>
</evidence>
<protein>
    <submittedName>
        <fullName evidence="2">Uncharacterized protein</fullName>
    </submittedName>
</protein>
<feature type="region of interest" description="Disordered" evidence="1">
    <location>
        <begin position="1"/>
        <end position="96"/>
    </location>
</feature>
<name>A0AAD6Z0I6_9AGAR</name>
<proteinExistence type="predicted"/>
<accession>A0AAD6Z0I6</accession>
<dbReference type="EMBL" id="JARIHO010000110">
    <property type="protein sequence ID" value="KAJ7302895.1"/>
    <property type="molecule type" value="Genomic_DNA"/>
</dbReference>
<dbReference type="AlphaFoldDB" id="A0AAD6Z0I6"/>
<evidence type="ECO:0000313" key="3">
    <source>
        <dbReference type="Proteomes" id="UP001218218"/>
    </source>
</evidence>
<feature type="compositionally biased region" description="Basic and acidic residues" evidence="1">
    <location>
        <begin position="65"/>
        <end position="75"/>
    </location>
</feature>
<feature type="compositionally biased region" description="Polar residues" evidence="1">
    <location>
        <begin position="1"/>
        <end position="10"/>
    </location>
</feature>